<feature type="signal peptide" evidence="2">
    <location>
        <begin position="1"/>
        <end position="24"/>
    </location>
</feature>
<feature type="region of interest" description="Disordered" evidence="1">
    <location>
        <begin position="177"/>
        <end position="296"/>
    </location>
</feature>
<feature type="compositionally biased region" description="Polar residues" evidence="1">
    <location>
        <begin position="259"/>
        <end position="275"/>
    </location>
</feature>
<dbReference type="EMBL" id="KB870809">
    <property type="protein sequence ID" value="EOA25514.1"/>
    <property type="molecule type" value="Genomic_DNA"/>
</dbReference>
<evidence type="ECO:0000256" key="1">
    <source>
        <dbReference type="SAM" id="MobiDB-lite"/>
    </source>
</evidence>
<feature type="compositionally biased region" description="Low complexity" evidence="1">
    <location>
        <begin position="188"/>
        <end position="252"/>
    </location>
</feature>
<dbReference type="AlphaFoldDB" id="R0H886"/>
<dbReference type="KEGG" id="crb:17886792"/>
<evidence type="ECO:0000313" key="5">
    <source>
        <dbReference type="Proteomes" id="UP000029121"/>
    </source>
</evidence>
<feature type="chain" id="PRO_5004351831" description="DUF1216 domain-containing protein" evidence="2">
    <location>
        <begin position="25"/>
        <end position="296"/>
    </location>
</feature>
<dbReference type="PANTHER" id="PTHR31607:SF37">
    <property type="entry name" value="FOLLISTATIN-LIKE DOMAIN-CONTAINING PROTEIN"/>
    <property type="match status" value="1"/>
</dbReference>
<dbReference type="PANTHER" id="PTHR31607">
    <property type="entry name" value="DUF1216 DOMAIN-CONTAINING PROTEIN-RELATED"/>
    <property type="match status" value="1"/>
</dbReference>
<evidence type="ECO:0000313" key="4">
    <source>
        <dbReference type="EMBL" id="EOA25514.1"/>
    </source>
</evidence>
<proteinExistence type="predicted"/>
<dbReference type="eggNOG" id="ENOG502QWGN">
    <property type="taxonomic scope" value="Eukaryota"/>
</dbReference>
<organism evidence="4 5">
    <name type="scientific">Capsella rubella</name>
    <dbReference type="NCBI Taxonomy" id="81985"/>
    <lineage>
        <taxon>Eukaryota</taxon>
        <taxon>Viridiplantae</taxon>
        <taxon>Streptophyta</taxon>
        <taxon>Embryophyta</taxon>
        <taxon>Tracheophyta</taxon>
        <taxon>Spermatophyta</taxon>
        <taxon>Magnoliopsida</taxon>
        <taxon>eudicotyledons</taxon>
        <taxon>Gunneridae</taxon>
        <taxon>Pentapetalae</taxon>
        <taxon>rosids</taxon>
        <taxon>malvids</taxon>
        <taxon>Brassicales</taxon>
        <taxon>Brassicaceae</taxon>
        <taxon>Camelineae</taxon>
        <taxon>Capsella</taxon>
    </lineage>
</organism>
<dbReference type="Pfam" id="PF06746">
    <property type="entry name" value="DUF1216"/>
    <property type="match status" value="1"/>
</dbReference>
<dbReference type="Proteomes" id="UP000029121">
    <property type="component" value="Unassembled WGS sequence"/>
</dbReference>
<name>R0H886_9BRAS</name>
<feature type="compositionally biased region" description="Low complexity" evidence="1">
    <location>
        <begin position="276"/>
        <end position="288"/>
    </location>
</feature>
<keyword evidence="5" id="KW-1185">Reference proteome</keyword>
<gene>
    <name evidence="4" type="ORF">CARUB_v10018858mg</name>
</gene>
<sequence>MARISLVLGLLLLVALSEVYEVQGTFLLRHYLRKMSRRNRDFRPFACRGMLKFVNLLELRCPLKPRYKSFFGNLRSYVKFINSASGSKNYDSELKGKAQGLLSAISSMNGKSGSSDDSNKVMETLLSMGKTLGHQQESTTTMSLTQRKELIMSMAQWAKTIGQFVVTTAAKSGSKIDMSSIGLDGIDSSETTESQDSTTSTENTSTGGTTKTQGTSTTTGGDSTTTGSAPSEDTPTTDTPTTDSPTSGCTSPKNDCPNGGTTIKGSVNFQHSGKATQSRQTISSQTQQGVTTAGSN</sequence>
<dbReference type="InterPro" id="IPR009605">
    <property type="entry name" value="DUF1216"/>
</dbReference>
<keyword evidence="2" id="KW-0732">Signal</keyword>
<reference evidence="5" key="1">
    <citation type="journal article" date="2013" name="Nat. Genet.">
        <title>The Capsella rubella genome and the genomic consequences of rapid mating system evolution.</title>
        <authorList>
            <person name="Slotte T."/>
            <person name="Hazzouri K.M."/>
            <person name="Agren J.A."/>
            <person name="Koenig D."/>
            <person name="Maumus F."/>
            <person name="Guo Y.L."/>
            <person name="Steige K."/>
            <person name="Platts A.E."/>
            <person name="Escobar J.S."/>
            <person name="Newman L.K."/>
            <person name="Wang W."/>
            <person name="Mandakova T."/>
            <person name="Vello E."/>
            <person name="Smith L.M."/>
            <person name="Henz S.R."/>
            <person name="Steffen J."/>
            <person name="Takuno S."/>
            <person name="Brandvain Y."/>
            <person name="Coop G."/>
            <person name="Andolfatto P."/>
            <person name="Hu T.T."/>
            <person name="Blanchette M."/>
            <person name="Clark R.M."/>
            <person name="Quesneville H."/>
            <person name="Nordborg M."/>
            <person name="Gaut B.S."/>
            <person name="Lysak M.A."/>
            <person name="Jenkins J."/>
            <person name="Grimwood J."/>
            <person name="Chapman J."/>
            <person name="Prochnik S."/>
            <person name="Shu S."/>
            <person name="Rokhsar D."/>
            <person name="Schmutz J."/>
            <person name="Weigel D."/>
            <person name="Wright S.I."/>
        </authorList>
    </citation>
    <scope>NUCLEOTIDE SEQUENCE [LARGE SCALE GENOMIC DNA]</scope>
    <source>
        <strain evidence="5">cv. Monte Gargano</strain>
    </source>
</reference>
<evidence type="ECO:0000259" key="3">
    <source>
        <dbReference type="Pfam" id="PF06746"/>
    </source>
</evidence>
<feature type="domain" description="DUF1216" evidence="3">
    <location>
        <begin position="70"/>
        <end position="188"/>
    </location>
</feature>
<dbReference type="OrthoDB" id="1112951at2759"/>
<evidence type="ECO:0000256" key="2">
    <source>
        <dbReference type="SAM" id="SignalP"/>
    </source>
</evidence>
<accession>R0H886</accession>
<protein>
    <recommendedName>
        <fullName evidence="3">DUF1216 domain-containing protein</fullName>
    </recommendedName>
</protein>